<reference evidence="1 2" key="1">
    <citation type="submission" date="2016-11" db="EMBL/GenBank/DDBJ databases">
        <title>Draft Genome Sequences of Nine Cyanobacterial Strains from Diverse Habitats.</title>
        <authorList>
            <person name="Zhu T."/>
            <person name="Hou S."/>
            <person name="Lu X."/>
            <person name="Hess W.R."/>
        </authorList>
    </citation>
    <scope>NUCLEOTIDE SEQUENCE [LARGE SCALE GENOMIC DNA]</scope>
    <source>
        <strain evidence="1 2">NIES-30</strain>
    </source>
</reference>
<name>A0A1U7J936_9CYAN</name>
<dbReference type="OrthoDB" id="9854081at2"/>
<dbReference type="RefSeq" id="WP_073607232.1">
    <property type="nucleotide sequence ID" value="NZ_MRCG01000002.1"/>
</dbReference>
<dbReference type="STRING" id="549789.NIES30_04590"/>
<proteinExistence type="predicted"/>
<accession>A0A1U7J936</accession>
<organism evidence="1 2">
    <name type="scientific">Phormidium tenue NIES-30</name>
    <dbReference type="NCBI Taxonomy" id="549789"/>
    <lineage>
        <taxon>Bacteria</taxon>
        <taxon>Bacillati</taxon>
        <taxon>Cyanobacteriota</taxon>
        <taxon>Cyanophyceae</taxon>
        <taxon>Oscillatoriophycideae</taxon>
        <taxon>Oscillatoriales</taxon>
        <taxon>Oscillatoriaceae</taxon>
        <taxon>Phormidium</taxon>
    </lineage>
</organism>
<protein>
    <submittedName>
        <fullName evidence="1">Uncharacterized protein</fullName>
    </submittedName>
</protein>
<evidence type="ECO:0000313" key="2">
    <source>
        <dbReference type="Proteomes" id="UP000185557"/>
    </source>
</evidence>
<dbReference type="EMBL" id="MRCG01000002">
    <property type="protein sequence ID" value="OKH49992.1"/>
    <property type="molecule type" value="Genomic_DNA"/>
</dbReference>
<keyword evidence="2" id="KW-1185">Reference proteome</keyword>
<dbReference type="AlphaFoldDB" id="A0A1U7J936"/>
<comment type="caution">
    <text evidence="1">The sequence shown here is derived from an EMBL/GenBank/DDBJ whole genome shotgun (WGS) entry which is preliminary data.</text>
</comment>
<evidence type="ECO:0000313" key="1">
    <source>
        <dbReference type="EMBL" id="OKH49992.1"/>
    </source>
</evidence>
<dbReference type="Proteomes" id="UP000185557">
    <property type="component" value="Unassembled WGS sequence"/>
</dbReference>
<gene>
    <name evidence="1" type="ORF">NIES30_04590</name>
</gene>
<sequence>MVAEELEDVMNRLVDQLSEFCSQGQINEAQELIESFCTRLAEDTASWQGNDVGYVPTLFDWEPQPYRFIPGEPVDPTKFDTSNIVSILDPNFHPHHPSSQNPPR</sequence>